<dbReference type="Proteomes" id="UP000189703">
    <property type="component" value="Unplaced"/>
</dbReference>
<dbReference type="FunCoup" id="A0A1U7Z172">
    <property type="interactions" value="17"/>
</dbReference>
<reference evidence="3" key="1">
    <citation type="submission" date="2025-08" db="UniProtKB">
        <authorList>
            <consortium name="RefSeq"/>
        </authorList>
    </citation>
    <scope>IDENTIFICATION</scope>
</reference>
<dbReference type="GeneID" id="104585616"/>
<dbReference type="KEGG" id="nnu:104585616"/>
<protein>
    <submittedName>
        <fullName evidence="3">Uncharacterized protein LOC104585616</fullName>
    </submittedName>
</protein>
<sequence>MAMFIDDEEVWKCRKHPSKRRTTGVCPVCLRDRLISLCPDCANVRPCTCCPTSSSSSSSSSSFFSRSSSKSSNGIGAIGRMSNLIDSEPAFRRSRSAAFPFLRRRLDDKDDSAARLPPSGPRSRPSFWSVFKGNKPKKPDEVKQVAQEDEMKKKMMRSRSVGFSLYPRSVGAGSGGDERLKAKGWYFPSPMKVFRHHKTPKVVQERSPLCRG</sequence>
<gene>
    <name evidence="3" type="primary">LOC104585616</name>
</gene>
<name>A0A1U7Z172_NELNU</name>
<dbReference type="OMA" id="EEVWKCA"/>
<dbReference type="InterPro" id="IPR008004">
    <property type="entry name" value="OCTOPUS-like"/>
</dbReference>
<dbReference type="PANTHER" id="PTHR34197:SF2">
    <property type="entry name" value="OS04G0591300 PROTEIN"/>
    <property type="match status" value="1"/>
</dbReference>
<feature type="compositionally biased region" description="Low complexity" evidence="1">
    <location>
        <begin position="53"/>
        <end position="72"/>
    </location>
</feature>
<dbReference type="eggNOG" id="ENOG502S0S0">
    <property type="taxonomic scope" value="Eukaryota"/>
</dbReference>
<dbReference type="AlphaFoldDB" id="A0A1U7Z172"/>
<feature type="region of interest" description="Disordered" evidence="1">
    <location>
        <begin position="50"/>
        <end position="77"/>
    </location>
</feature>
<evidence type="ECO:0000313" key="3">
    <source>
        <dbReference type="RefSeq" id="XP_010240853.1"/>
    </source>
</evidence>
<feature type="compositionally biased region" description="Low complexity" evidence="1">
    <location>
        <begin position="114"/>
        <end position="126"/>
    </location>
</feature>
<feature type="region of interest" description="Disordered" evidence="1">
    <location>
        <begin position="110"/>
        <end position="144"/>
    </location>
</feature>
<evidence type="ECO:0000313" key="2">
    <source>
        <dbReference type="Proteomes" id="UP000189703"/>
    </source>
</evidence>
<proteinExistence type="predicted"/>
<accession>A0A1U7Z172</accession>
<dbReference type="PANTHER" id="PTHR34197">
    <property type="entry name" value="OS04G0591300 PROTEIN"/>
    <property type="match status" value="1"/>
</dbReference>
<dbReference type="Pfam" id="PF05340">
    <property type="entry name" value="DUF740"/>
    <property type="match status" value="1"/>
</dbReference>
<dbReference type="OrthoDB" id="691764at2759"/>
<dbReference type="RefSeq" id="XP_010240853.1">
    <property type="nucleotide sequence ID" value="XM_010242551.2"/>
</dbReference>
<evidence type="ECO:0000256" key="1">
    <source>
        <dbReference type="SAM" id="MobiDB-lite"/>
    </source>
</evidence>
<keyword evidence="2" id="KW-1185">Reference proteome</keyword>
<organism evidence="2 3">
    <name type="scientific">Nelumbo nucifera</name>
    <name type="common">Sacred lotus</name>
    <dbReference type="NCBI Taxonomy" id="4432"/>
    <lineage>
        <taxon>Eukaryota</taxon>
        <taxon>Viridiplantae</taxon>
        <taxon>Streptophyta</taxon>
        <taxon>Embryophyta</taxon>
        <taxon>Tracheophyta</taxon>
        <taxon>Spermatophyta</taxon>
        <taxon>Magnoliopsida</taxon>
        <taxon>Proteales</taxon>
        <taxon>Nelumbonaceae</taxon>
        <taxon>Nelumbo</taxon>
    </lineage>
</organism>